<protein>
    <submittedName>
        <fullName evidence="2">Uncharacterized protein</fullName>
    </submittedName>
</protein>
<feature type="chain" id="PRO_5009535345" evidence="1">
    <location>
        <begin position="26"/>
        <end position="389"/>
    </location>
</feature>
<dbReference type="EMBL" id="MGJC01000027">
    <property type="protein sequence ID" value="OGM99501.1"/>
    <property type="molecule type" value="Genomic_DNA"/>
</dbReference>
<evidence type="ECO:0000313" key="2">
    <source>
        <dbReference type="EMBL" id="OGM99501.1"/>
    </source>
</evidence>
<evidence type="ECO:0000256" key="1">
    <source>
        <dbReference type="SAM" id="SignalP"/>
    </source>
</evidence>
<dbReference type="AlphaFoldDB" id="A0A1F8EF89"/>
<dbReference type="STRING" id="1802662.A2736_02245"/>
<feature type="signal peptide" evidence="1">
    <location>
        <begin position="1"/>
        <end position="25"/>
    </location>
</feature>
<proteinExistence type="predicted"/>
<name>A0A1F8EF89_9BACT</name>
<sequence>MKRQFFRMIALSAIFCFGSVSTATAIDKQKGWSFSFELMRVGVRGNDIHVGDVFHYTEKGETNGGADSVKYGMSYEPIVTKMESGFTPRFDITYEADKGSFAVSAWFFNTSGSAGSFVDTPRWEMNGNSYVFFLNGVRMFDQSLVPTADMREPSGFSPVVYSAGNKLSNFSLDLSVARKLSDGKNLSLDGTLGLKLGCLSNTRSEGQKLEAFIFHYFGPNKNFWNRIVLRSKSKADTGLLVGPSFGLQSTAVVGTTTITGSFNQAFLFGGADISGNWKDIDDIWLVAGSPLFGLYEPAGQVLYWEGNFPVNEKVRVTIPVTEFRMSVKCDLNKKIALGTGAFVSVWQNAPLAPKWSVPGNWTSIQGTSWKLQNGTLLYYGWNGSLTYKF</sequence>
<organism evidence="2 3">
    <name type="scientific">Candidatus Yanofskybacteria bacterium RIFCSPHIGHO2_01_FULL_41_27</name>
    <dbReference type="NCBI Taxonomy" id="1802662"/>
    <lineage>
        <taxon>Bacteria</taxon>
        <taxon>Candidatus Yanofskyibacteriota</taxon>
    </lineage>
</organism>
<dbReference type="Proteomes" id="UP000177503">
    <property type="component" value="Unassembled WGS sequence"/>
</dbReference>
<comment type="caution">
    <text evidence="2">The sequence shown here is derived from an EMBL/GenBank/DDBJ whole genome shotgun (WGS) entry which is preliminary data.</text>
</comment>
<evidence type="ECO:0000313" key="3">
    <source>
        <dbReference type="Proteomes" id="UP000177503"/>
    </source>
</evidence>
<keyword evidence="1" id="KW-0732">Signal</keyword>
<gene>
    <name evidence="2" type="ORF">A2736_02245</name>
</gene>
<accession>A0A1F8EF89</accession>
<reference evidence="2 3" key="1">
    <citation type="journal article" date="2016" name="Nat. Commun.">
        <title>Thousands of microbial genomes shed light on interconnected biogeochemical processes in an aquifer system.</title>
        <authorList>
            <person name="Anantharaman K."/>
            <person name="Brown C.T."/>
            <person name="Hug L.A."/>
            <person name="Sharon I."/>
            <person name="Castelle C.J."/>
            <person name="Probst A.J."/>
            <person name="Thomas B.C."/>
            <person name="Singh A."/>
            <person name="Wilkins M.J."/>
            <person name="Karaoz U."/>
            <person name="Brodie E.L."/>
            <person name="Williams K.H."/>
            <person name="Hubbard S.S."/>
            <person name="Banfield J.F."/>
        </authorList>
    </citation>
    <scope>NUCLEOTIDE SEQUENCE [LARGE SCALE GENOMIC DNA]</scope>
</reference>